<evidence type="ECO:0000256" key="12">
    <source>
        <dbReference type="ARBA" id="ARBA00025897"/>
    </source>
</evidence>
<keyword evidence="7" id="KW-0653">Protein transport</keyword>
<comment type="subunit">
    <text evidence="12">Homododecamer. Tetramer of trimer.</text>
</comment>
<feature type="region of interest" description="Disordered" evidence="14">
    <location>
        <begin position="415"/>
        <end position="471"/>
    </location>
</feature>
<evidence type="ECO:0000256" key="4">
    <source>
        <dbReference type="ARBA" id="ARBA00022448"/>
    </source>
</evidence>
<feature type="compositionally biased region" description="Low complexity" evidence="14">
    <location>
        <begin position="424"/>
        <end position="440"/>
    </location>
</feature>
<organism evidence="18 19">
    <name type="scientific">Tepidimonas fonticaldi</name>
    <dbReference type="NCBI Taxonomy" id="1101373"/>
    <lineage>
        <taxon>Bacteria</taxon>
        <taxon>Pseudomonadati</taxon>
        <taxon>Pseudomonadota</taxon>
        <taxon>Betaproteobacteria</taxon>
        <taxon>Burkholderiales</taxon>
        <taxon>Tepidimonas</taxon>
    </lineage>
</organism>
<dbReference type="PROSITE" id="PS00875">
    <property type="entry name" value="T2SP_D"/>
    <property type="match status" value="1"/>
</dbReference>
<sequence>MTPRLTALFMALVMAGCATAPRDAVTVTTRPVDAAGPADAAPAGAESPSATPPATGTPAAAPSAAPTAASTKRQPTTQVFPGTDRVVKADVAPRPDAVLARGDLVSLNFEGAPIGQLAQALLGDLLQLNYTVDAGGDIPISLRTHQPIPRPQVLDVLDAALLPHDLAVVRDPAGVYHVTKRSTTPGARPVVGAARLRELPGAGIVIAPLNHIGAAEMAKILAPVAPREALVHVDTLRNLLVLQGSKAQLTGWLELVDAFDVDFLSGMSLGVFVLEYANVNEVRDAMQLLLGSDRAAEIVGQAGADGASSGGIPAAATAAAGGAAGGGRSGAVNPLAGLVRVLPIERLNALVVVTPRQHILAQVETWIRRLDRPTEAHESALFVYPVQHGSAVDLADMLNGLFGADGARGAGVAGGNAPTQLARGTGTAVGTTASTTAPRSGTGGTTSGASAAPSLALPATAGSGNATGPLTTTARLEGNIRVVADEKRNALLIRAPRPEYRRIEQALRELDKAPSQVLIEASIVEVSLTGNLQYGVEWFLQNSLSRDREGQALLNLRQSGAIGPRQPGFSYTILNRAGAIRATLNALADNSMLRVLSNPSVLVQDNHNATIQIGRQQPIKTATTVATNNLVTESISYKDTGVMLSVTPSVNAGGTVTMDIVQQVTDVGEIDAATGQRNFLTRQIQSRVAVRSGETVVLGGLIRDNETNGSSGLPGLSQIPVLGALFGTQTKQRDRTELLVLLTPRALDDDDALRAASTELRERMRSLSLQAPVGAPAALPTPRARE</sequence>
<evidence type="ECO:0000259" key="17">
    <source>
        <dbReference type="Pfam" id="PF03958"/>
    </source>
</evidence>
<feature type="compositionally biased region" description="Low complexity" evidence="14">
    <location>
        <begin position="35"/>
        <end position="71"/>
    </location>
</feature>
<dbReference type="InterPro" id="IPR004846">
    <property type="entry name" value="T2SS/T3SS_dom"/>
</dbReference>
<feature type="signal peptide" evidence="15">
    <location>
        <begin position="1"/>
        <end position="20"/>
    </location>
</feature>
<evidence type="ECO:0000256" key="15">
    <source>
        <dbReference type="SAM" id="SignalP"/>
    </source>
</evidence>
<dbReference type="InterPro" id="IPR004845">
    <property type="entry name" value="T2SS_GspD_CS"/>
</dbReference>
<evidence type="ECO:0000256" key="3">
    <source>
        <dbReference type="ARBA" id="ARBA00014124"/>
    </source>
</evidence>
<dbReference type="Proteomes" id="UP000316388">
    <property type="component" value="Unassembled WGS sequence"/>
</dbReference>
<protein>
    <recommendedName>
        <fullName evidence="3">Type IV pilus biogenesis and competence protein PilQ</fullName>
    </recommendedName>
</protein>
<dbReference type="Gene3D" id="3.30.1370.120">
    <property type="match status" value="3"/>
</dbReference>
<keyword evidence="6 15" id="KW-0732">Signal</keyword>
<dbReference type="AlphaFoldDB" id="A0A554XIP1"/>
<proteinExistence type="inferred from homology"/>
<dbReference type="Gene3D" id="3.55.50.30">
    <property type="match status" value="1"/>
</dbReference>
<evidence type="ECO:0000256" key="5">
    <source>
        <dbReference type="ARBA" id="ARBA00022452"/>
    </source>
</evidence>
<evidence type="ECO:0000256" key="13">
    <source>
        <dbReference type="RuleBase" id="RU004004"/>
    </source>
</evidence>
<evidence type="ECO:0000256" key="9">
    <source>
        <dbReference type="ARBA" id="ARBA00023237"/>
    </source>
</evidence>
<gene>
    <name evidence="18" type="primary">xpsD</name>
    <name evidence="18" type="ORF">Tfont_02202</name>
</gene>
<evidence type="ECO:0000256" key="6">
    <source>
        <dbReference type="ARBA" id="ARBA00022729"/>
    </source>
</evidence>
<dbReference type="RefSeq" id="WP_143969499.1">
    <property type="nucleotide sequence ID" value="NZ_VJOO01000024.1"/>
</dbReference>
<feature type="domain" description="Type II/III secretion system secretin-like" evidence="16">
    <location>
        <begin position="586"/>
        <end position="746"/>
    </location>
</feature>
<dbReference type="InterPro" id="IPR001775">
    <property type="entry name" value="GspD/PilQ"/>
</dbReference>
<dbReference type="Pfam" id="PF03958">
    <property type="entry name" value="Secretin_N"/>
    <property type="match status" value="2"/>
</dbReference>
<comment type="function">
    <text evidence="11">Required for type IV pilus biogenesis and competence. Could function as a pore for exit of the pilus but also as a channel for entry of heme and antimicrobial agents and uptake of transforming DNA.</text>
</comment>
<evidence type="ECO:0000256" key="11">
    <source>
        <dbReference type="ARBA" id="ARBA00024678"/>
    </source>
</evidence>
<dbReference type="PANTHER" id="PTHR30332:SF25">
    <property type="entry name" value="SECRETIN XPSD"/>
    <property type="match status" value="1"/>
</dbReference>
<dbReference type="InterPro" id="IPR050810">
    <property type="entry name" value="Bact_Secretion_Sys_Channel"/>
</dbReference>
<keyword evidence="5" id="KW-1134">Transmembrane beta strand</keyword>
<comment type="subcellular location">
    <subcellularLocation>
        <location evidence="1 13">Cell outer membrane</location>
    </subcellularLocation>
</comment>
<dbReference type="GO" id="GO:0015627">
    <property type="term" value="C:type II protein secretion system complex"/>
    <property type="evidence" value="ECO:0007669"/>
    <property type="project" value="InterPro"/>
</dbReference>
<feature type="compositionally biased region" description="Low complexity" evidence="14">
    <location>
        <begin position="447"/>
        <end position="463"/>
    </location>
</feature>
<dbReference type="PANTHER" id="PTHR30332">
    <property type="entry name" value="PROBABLE GENERAL SECRETION PATHWAY PROTEIN D"/>
    <property type="match status" value="1"/>
</dbReference>
<dbReference type="PRINTS" id="PR00811">
    <property type="entry name" value="BCTERIALGSPD"/>
</dbReference>
<dbReference type="InterPro" id="IPR038591">
    <property type="entry name" value="NolW-like_sf"/>
</dbReference>
<feature type="domain" description="NolW-like" evidence="17">
    <location>
        <begin position="271"/>
        <end position="374"/>
    </location>
</feature>
<dbReference type="InterPro" id="IPR005644">
    <property type="entry name" value="NolW-like"/>
</dbReference>
<evidence type="ECO:0000259" key="16">
    <source>
        <dbReference type="Pfam" id="PF00263"/>
    </source>
</evidence>
<evidence type="ECO:0000256" key="2">
    <source>
        <dbReference type="ARBA" id="ARBA00006980"/>
    </source>
</evidence>
<reference evidence="18 19" key="1">
    <citation type="submission" date="2019-07" db="EMBL/GenBank/DDBJ databases">
        <title>Tepidimonas fonticaldi AT-A2 draft genome.</title>
        <authorList>
            <person name="Da Costa M.S."/>
            <person name="Froufe H.J.C."/>
            <person name="Egas C."/>
            <person name="Albuquerque L."/>
        </authorList>
    </citation>
    <scope>NUCLEOTIDE SEQUENCE [LARGE SCALE GENOMIC DNA]</scope>
    <source>
        <strain evidence="18 19">AT-A2</strain>
    </source>
</reference>
<comment type="similarity">
    <text evidence="2">Belongs to the bacterial secretin family. GSP D subfamily.</text>
</comment>
<dbReference type="GO" id="GO:0009279">
    <property type="term" value="C:cell outer membrane"/>
    <property type="evidence" value="ECO:0007669"/>
    <property type="project" value="UniProtKB-SubCell"/>
</dbReference>
<evidence type="ECO:0000313" key="19">
    <source>
        <dbReference type="Proteomes" id="UP000316388"/>
    </source>
</evidence>
<evidence type="ECO:0000256" key="1">
    <source>
        <dbReference type="ARBA" id="ARBA00004442"/>
    </source>
</evidence>
<evidence type="ECO:0000256" key="8">
    <source>
        <dbReference type="ARBA" id="ARBA00023136"/>
    </source>
</evidence>
<dbReference type="EMBL" id="VJOO01000024">
    <property type="protein sequence ID" value="TSE35691.1"/>
    <property type="molecule type" value="Genomic_DNA"/>
</dbReference>
<dbReference type="NCBIfam" id="TIGR02517">
    <property type="entry name" value="type_II_gspD"/>
    <property type="match status" value="1"/>
</dbReference>
<evidence type="ECO:0000256" key="10">
    <source>
        <dbReference type="ARBA" id="ARBA00023287"/>
    </source>
</evidence>
<keyword evidence="5" id="KW-0812">Transmembrane</keyword>
<comment type="caution">
    <text evidence="18">The sequence shown here is derived from an EMBL/GenBank/DDBJ whole genome shotgun (WGS) entry which is preliminary data.</text>
</comment>
<keyword evidence="8" id="KW-0472">Membrane</keyword>
<dbReference type="GO" id="GO:0015628">
    <property type="term" value="P:protein secretion by the type II secretion system"/>
    <property type="evidence" value="ECO:0007669"/>
    <property type="project" value="InterPro"/>
</dbReference>
<evidence type="ECO:0000313" key="18">
    <source>
        <dbReference type="EMBL" id="TSE35691.1"/>
    </source>
</evidence>
<dbReference type="PROSITE" id="PS51257">
    <property type="entry name" value="PROKAR_LIPOPROTEIN"/>
    <property type="match status" value="1"/>
</dbReference>
<dbReference type="InterPro" id="IPR013356">
    <property type="entry name" value="T2SS_GspD"/>
</dbReference>
<accession>A0A554XIP1</accession>
<name>A0A554XIP1_9BURK</name>
<dbReference type="Pfam" id="PF00263">
    <property type="entry name" value="Secretin"/>
    <property type="match status" value="1"/>
</dbReference>
<keyword evidence="9" id="KW-0998">Cell outer membrane</keyword>
<feature type="chain" id="PRO_5021929749" description="Type IV pilus biogenesis and competence protein PilQ" evidence="15">
    <location>
        <begin position="21"/>
        <end position="786"/>
    </location>
</feature>
<evidence type="ECO:0000256" key="7">
    <source>
        <dbReference type="ARBA" id="ARBA00022927"/>
    </source>
</evidence>
<feature type="region of interest" description="Disordered" evidence="14">
    <location>
        <begin position="35"/>
        <end position="85"/>
    </location>
</feature>
<evidence type="ECO:0000256" key="14">
    <source>
        <dbReference type="SAM" id="MobiDB-lite"/>
    </source>
</evidence>
<keyword evidence="4 13" id="KW-0813">Transport</keyword>
<keyword evidence="10" id="KW-0178">Competence</keyword>
<feature type="domain" description="NolW-like" evidence="17">
    <location>
        <begin position="382"/>
        <end position="516"/>
    </location>
</feature>
<dbReference type="GO" id="GO:0030420">
    <property type="term" value="P:establishment of competence for transformation"/>
    <property type="evidence" value="ECO:0007669"/>
    <property type="project" value="UniProtKB-KW"/>
</dbReference>